<gene>
    <name evidence="1" type="ORF">Azoinq_00355</name>
</gene>
<reference evidence="1" key="1">
    <citation type="submission" date="2020-11" db="EMBL/GenBank/DDBJ databases">
        <title>Azospira inquinata sp. nov.</title>
        <authorList>
            <person name="Moe W.M."/>
            <person name="Mikes M.C."/>
        </authorList>
    </citation>
    <scope>NUCLEOTIDE SEQUENCE</scope>
    <source>
        <strain evidence="1">Azo-3</strain>
    </source>
</reference>
<dbReference type="KEGG" id="aiq:Azoinq_00355"/>
<sequence>MSPRGLQNARRRLEGARRLGSAYLIQQAEEEGRHALAQARTWLAPRQGAATALTADGEQVQAMAQAADQLAKLLNP</sequence>
<evidence type="ECO:0000313" key="1">
    <source>
        <dbReference type="EMBL" id="QWT49112.1"/>
    </source>
</evidence>
<organism evidence="1 2">
    <name type="scientific">Azospira inquinata</name>
    <dbReference type="NCBI Taxonomy" id="2785627"/>
    <lineage>
        <taxon>Bacteria</taxon>
        <taxon>Pseudomonadati</taxon>
        <taxon>Pseudomonadota</taxon>
        <taxon>Betaproteobacteria</taxon>
        <taxon>Rhodocyclales</taxon>
        <taxon>Rhodocyclaceae</taxon>
        <taxon>Azospira</taxon>
    </lineage>
</organism>
<dbReference type="EMBL" id="CP064782">
    <property type="protein sequence ID" value="QWT49112.1"/>
    <property type="molecule type" value="Genomic_DNA"/>
</dbReference>
<protein>
    <submittedName>
        <fullName evidence="1">Uncharacterized protein</fullName>
    </submittedName>
</protein>
<dbReference type="RefSeq" id="WP_216128005.1">
    <property type="nucleotide sequence ID" value="NZ_CP064782.1"/>
</dbReference>
<dbReference type="Proteomes" id="UP000683428">
    <property type="component" value="Chromosome"/>
</dbReference>
<keyword evidence="2" id="KW-1185">Reference proteome</keyword>
<dbReference type="AlphaFoldDB" id="A0A975XUT3"/>
<evidence type="ECO:0000313" key="2">
    <source>
        <dbReference type="Proteomes" id="UP000683428"/>
    </source>
</evidence>
<proteinExistence type="predicted"/>
<name>A0A975XUT3_9RHOO</name>
<accession>A0A975XUT3</accession>